<evidence type="ECO:0000313" key="8">
    <source>
        <dbReference type="Proteomes" id="UP000199529"/>
    </source>
</evidence>
<comment type="catalytic activity">
    <reaction evidence="6">
        <text>Exonucleolytic cleavage in either 5'- to 3'- or 3'- to 5'-direction to yield nucleoside 5'-phosphates.</text>
        <dbReference type="EC" id="3.1.11.6"/>
    </reaction>
</comment>
<evidence type="ECO:0000256" key="4">
    <source>
        <dbReference type="ARBA" id="ARBA00022801"/>
    </source>
</evidence>
<dbReference type="STRING" id="418495.SAMN05216215_104377"/>
<evidence type="ECO:0000256" key="2">
    <source>
        <dbReference type="ARBA" id="ARBA00022490"/>
    </source>
</evidence>
<dbReference type="SUPFAM" id="SSF116842">
    <property type="entry name" value="XseB-like"/>
    <property type="match status" value="1"/>
</dbReference>
<comment type="function">
    <text evidence="6">Bidirectionally degrades single-stranded DNA into large acid-insoluble oligonucleotides, which are then degraded further into small acid-soluble oligonucleotides.</text>
</comment>
<dbReference type="Gene3D" id="1.10.287.1040">
    <property type="entry name" value="Exonuclease VII, small subunit"/>
    <property type="match status" value="1"/>
</dbReference>
<evidence type="ECO:0000256" key="3">
    <source>
        <dbReference type="ARBA" id="ARBA00022722"/>
    </source>
</evidence>
<evidence type="ECO:0000313" key="7">
    <source>
        <dbReference type="EMBL" id="SDZ03871.1"/>
    </source>
</evidence>
<dbReference type="InterPro" id="IPR037004">
    <property type="entry name" value="Exonuc_VII_ssu_sf"/>
</dbReference>
<organism evidence="7 8">
    <name type="scientific">Saccharopolyspora shandongensis</name>
    <dbReference type="NCBI Taxonomy" id="418495"/>
    <lineage>
        <taxon>Bacteria</taxon>
        <taxon>Bacillati</taxon>
        <taxon>Actinomycetota</taxon>
        <taxon>Actinomycetes</taxon>
        <taxon>Pseudonocardiales</taxon>
        <taxon>Pseudonocardiaceae</taxon>
        <taxon>Saccharopolyspora</taxon>
    </lineage>
</organism>
<name>A0A1H3PSB8_9PSEU</name>
<proteinExistence type="inferred from homology"/>
<evidence type="ECO:0000256" key="5">
    <source>
        <dbReference type="ARBA" id="ARBA00022839"/>
    </source>
</evidence>
<reference evidence="8" key="1">
    <citation type="submission" date="2016-10" db="EMBL/GenBank/DDBJ databases">
        <authorList>
            <person name="Varghese N."/>
            <person name="Submissions S."/>
        </authorList>
    </citation>
    <scope>NUCLEOTIDE SEQUENCE [LARGE SCALE GENOMIC DNA]</scope>
    <source>
        <strain evidence="8">CGMCC 4.3530</strain>
    </source>
</reference>
<dbReference type="EC" id="3.1.11.6" evidence="6"/>
<keyword evidence="2 6" id="KW-0963">Cytoplasm</keyword>
<keyword evidence="4 6" id="KW-0378">Hydrolase</keyword>
<dbReference type="HAMAP" id="MF_00337">
    <property type="entry name" value="Exonuc_7_S"/>
    <property type="match status" value="1"/>
</dbReference>
<dbReference type="InterPro" id="IPR003761">
    <property type="entry name" value="Exonuc_VII_S"/>
</dbReference>
<dbReference type="NCBIfam" id="NF002139">
    <property type="entry name" value="PRK00977.1-3"/>
    <property type="match status" value="1"/>
</dbReference>
<dbReference type="GO" id="GO:0008855">
    <property type="term" value="F:exodeoxyribonuclease VII activity"/>
    <property type="evidence" value="ECO:0007669"/>
    <property type="project" value="UniProtKB-UniRule"/>
</dbReference>
<dbReference type="GO" id="GO:0006308">
    <property type="term" value="P:DNA catabolic process"/>
    <property type="evidence" value="ECO:0007669"/>
    <property type="project" value="UniProtKB-UniRule"/>
</dbReference>
<comment type="similarity">
    <text evidence="1 6">Belongs to the XseB family.</text>
</comment>
<dbReference type="NCBIfam" id="TIGR01280">
    <property type="entry name" value="xseB"/>
    <property type="match status" value="1"/>
</dbReference>
<dbReference type="PANTHER" id="PTHR34137:SF1">
    <property type="entry name" value="EXODEOXYRIBONUCLEASE 7 SMALL SUBUNIT"/>
    <property type="match status" value="1"/>
</dbReference>
<dbReference type="AlphaFoldDB" id="A0A1H3PSB8"/>
<dbReference type="GO" id="GO:0005829">
    <property type="term" value="C:cytosol"/>
    <property type="evidence" value="ECO:0007669"/>
    <property type="project" value="TreeGrafter"/>
</dbReference>
<sequence>MTANDQQDEHFDPVAEHPEVAELGYEQARDQLAEVVKQLEAGGLSLEDSLALWERGEALATVCERHLAGARERVERALAAVEQD</sequence>
<dbReference type="EMBL" id="FNOK01000043">
    <property type="protein sequence ID" value="SDZ03871.1"/>
    <property type="molecule type" value="Genomic_DNA"/>
</dbReference>
<keyword evidence="5 6" id="KW-0269">Exonuclease</keyword>
<protein>
    <recommendedName>
        <fullName evidence="6">Exodeoxyribonuclease 7 small subunit</fullName>
        <ecNumber evidence="6">3.1.11.6</ecNumber>
    </recommendedName>
    <alternativeName>
        <fullName evidence="6">Exodeoxyribonuclease VII small subunit</fullName>
        <shortName evidence="6">Exonuclease VII small subunit</shortName>
    </alternativeName>
</protein>
<comment type="subcellular location">
    <subcellularLocation>
        <location evidence="6">Cytoplasm</location>
    </subcellularLocation>
</comment>
<dbReference type="GO" id="GO:0009318">
    <property type="term" value="C:exodeoxyribonuclease VII complex"/>
    <property type="evidence" value="ECO:0007669"/>
    <property type="project" value="UniProtKB-UniRule"/>
</dbReference>
<evidence type="ECO:0000256" key="6">
    <source>
        <dbReference type="HAMAP-Rule" id="MF_00337"/>
    </source>
</evidence>
<comment type="subunit">
    <text evidence="6">Heterooligomer composed of large and small subunits.</text>
</comment>
<evidence type="ECO:0000256" key="1">
    <source>
        <dbReference type="ARBA" id="ARBA00009998"/>
    </source>
</evidence>
<accession>A0A1H3PSB8</accession>
<keyword evidence="3 6" id="KW-0540">Nuclease</keyword>
<dbReference type="Pfam" id="PF02609">
    <property type="entry name" value="Exonuc_VII_S"/>
    <property type="match status" value="1"/>
</dbReference>
<dbReference type="Proteomes" id="UP000199529">
    <property type="component" value="Unassembled WGS sequence"/>
</dbReference>
<gene>
    <name evidence="6" type="primary">xseB</name>
    <name evidence="7" type="ORF">SAMN05216215_104377</name>
</gene>
<keyword evidence="8" id="KW-1185">Reference proteome</keyword>
<dbReference type="PANTHER" id="PTHR34137">
    <property type="entry name" value="EXODEOXYRIBONUCLEASE 7 SMALL SUBUNIT"/>
    <property type="match status" value="1"/>
</dbReference>